<dbReference type="Proteomes" id="UP000696485">
    <property type="component" value="Unassembled WGS sequence"/>
</dbReference>
<accession>A0A9P5SB45</accession>
<feature type="non-terminal residue" evidence="1">
    <location>
        <position position="1"/>
    </location>
</feature>
<reference evidence="1" key="1">
    <citation type="journal article" date="2020" name="Fungal Divers.">
        <title>Resolving the Mortierellaceae phylogeny through synthesis of multi-gene phylogenetics and phylogenomics.</title>
        <authorList>
            <person name="Vandepol N."/>
            <person name="Liber J."/>
            <person name="Desiro A."/>
            <person name="Na H."/>
            <person name="Kennedy M."/>
            <person name="Barry K."/>
            <person name="Grigoriev I.V."/>
            <person name="Miller A.N."/>
            <person name="O'Donnell K."/>
            <person name="Stajich J.E."/>
            <person name="Bonito G."/>
        </authorList>
    </citation>
    <scope>NUCLEOTIDE SEQUENCE</scope>
    <source>
        <strain evidence="1">NVP1</strain>
    </source>
</reference>
<sequence length="99" mass="11642">MAPPGMMEEEYSKAIRSSSNKVLYDLLARNDRDIQELTVRQHKVKLLTWMYYCDTHYDGDYTVNAERMLPYFENLVFLRTSKKFIVPDIGYDGVIGLRP</sequence>
<comment type="caution">
    <text evidence="1">The sequence shown here is derived from an EMBL/GenBank/DDBJ whole genome shotgun (WGS) entry which is preliminary data.</text>
</comment>
<name>A0A9P5SB45_9FUNG</name>
<evidence type="ECO:0000313" key="1">
    <source>
        <dbReference type="EMBL" id="KAF9307728.1"/>
    </source>
</evidence>
<dbReference type="AlphaFoldDB" id="A0A9P5SB45"/>
<evidence type="ECO:0000313" key="2">
    <source>
        <dbReference type="Proteomes" id="UP000696485"/>
    </source>
</evidence>
<proteinExistence type="predicted"/>
<dbReference type="EMBL" id="JAAAUY010003264">
    <property type="protein sequence ID" value="KAF9307728.1"/>
    <property type="molecule type" value="Genomic_DNA"/>
</dbReference>
<organism evidence="1 2">
    <name type="scientific">Podila minutissima</name>
    <dbReference type="NCBI Taxonomy" id="64525"/>
    <lineage>
        <taxon>Eukaryota</taxon>
        <taxon>Fungi</taxon>
        <taxon>Fungi incertae sedis</taxon>
        <taxon>Mucoromycota</taxon>
        <taxon>Mortierellomycotina</taxon>
        <taxon>Mortierellomycetes</taxon>
        <taxon>Mortierellales</taxon>
        <taxon>Mortierellaceae</taxon>
        <taxon>Podila</taxon>
    </lineage>
</organism>
<protein>
    <submittedName>
        <fullName evidence="1">Uncharacterized protein</fullName>
    </submittedName>
</protein>
<gene>
    <name evidence="1" type="ORF">BG006_005756</name>
</gene>
<keyword evidence="2" id="KW-1185">Reference proteome</keyword>